<dbReference type="Gene3D" id="3.40.50.150">
    <property type="entry name" value="Vaccinia Virus protein VP39"/>
    <property type="match status" value="1"/>
</dbReference>
<sequence>MNNTIADDYEIAMGRWSRRLSRSFLDFVAAPSCGSLVDVGCGTGSLTLAAANRYPDARVVGIDLIPDYLTDALREEAANIELKTGDALSLPFENNSFDTAFSQLLVNDLEEPAKAVSEMVRVTKPNGKIAASVWDRAGGLTFIRLFLDAAAILAGVEGEKLREEVFDVPYQDEDDLYDLWSDAGLGEIDTTTLAVRMDFIDFDDYWQSLMGAHSLIRNFFNRQYADTAYEIQQATRLAYLGGKTDGRRSLVASAMAVRGVVPA</sequence>
<dbReference type="Pfam" id="PF08241">
    <property type="entry name" value="Methyltransf_11"/>
    <property type="match status" value="1"/>
</dbReference>
<organism evidence="2 3">
    <name type="scientific">Thalassospira profundimaris</name>
    <dbReference type="NCBI Taxonomy" id="502049"/>
    <lineage>
        <taxon>Bacteria</taxon>
        <taxon>Pseudomonadati</taxon>
        <taxon>Pseudomonadota</taxon>
        <taxon>Alphaproteobacteria</taxon>
        <taxon>Rhodospirillales</taxon>
        <taxon>Thalassospiraceae</taxon>
        <taxon>Thalassospira</taxon>
    </lineage>
</organism>
<dbReference type="RefSeq" id="WP_062956525.1">
    <property type="nucleotide sequence ID" value="NZ_JPWB01000001.1"/>
</dbReference>
<keyword evidence="2" id="KW-0489">Methyltransferase</keyword>
<evidence type="ECO:0000313" key="3">
    <source>
        <dbReference type="Proteomes" id="UP000253061"/>
    </source>
</evidence>
<dbReference type="InterPro" id="IPR029063">
    <property type="entry name" value="SAM-dependent_MTases_sf"/>
</dbReference>
<comment type="caution">
    <text evidence="2">The sequence shown here is derived from an EMBL/GenBank/DDBJ whole genome shotgun (WGS) entry which is preliminary data.</text>
</comment>
<dbReference type="CDD" id="cd02440">
    <property type="entry name" value="AdoMet_MTases"/>
    <property type="match status" value="1"/>
</dbReference>
<dbReference type="PANTHER" id="PTHR43591">
    <property type="entry name" value="METHYLTRANSFERASE"/>
    <property type="match status" value="1"/>
</dbReference>
<dbReference type="GO" id="GO:0032259">
    <property type="term" value="P:methylation"/>
    <property type="evidence" value="ECO:0007669"/>
    <property type="project" value="UniProtKB-KW"/>
</dbReference>
<feature type="domain" description="Methyltransferase type 11" evidence="1">
    <location>
        <begin position="37"/>
        <end position="130"/>
    </location>
</feature>
<dbReference type="EMBL" id="JPWB01000001">
    <property type="protein sequence ID" value="RCK25394.1"/>
    <property type="molecule type" value="Genomic_DNA"/>
</dbReference>
<name>A0A367VJL0_9PROT</name>
<dbReference type="GO" id="GO:0008757">
    <property type="term" value="F:S-adenosylmethionine-dependent methyltransferase activity"/>
    <property type="evidence" value="ECO:0007669"/>
    <property type="project" value="InterPro"/>
</dbReference>
<dbReference type="PANTHER" id="PTHR43591:SF24">
    <property type="entry name" value="2-METHOXY-6-POLYPRENYL-1,4-BENZOQUINOL METHYLASE, MITOCHONDRIAL"/>
    <property type="match status" value="1"/>
</dbReference>
<evidence type="ECO:0000259" key="1">
    <source>
        <dbReference type="Pfam" id="PF08241"/>
    </source>
</evidence>
<keyword evidence="2" id="KW-0808">Transferase</keyword>
<dbReference type="SUPFAM" id="SSF53335">
    <property type="entry name" value="S-adenosyl-L-methionine-dependent methyltransferases"/>
    <property type="match status" value="1"/>
</dbReference>
<gene>
    <name evidence="2" type="ORF">TH6_01900</name>
</gene>
<evidence type="ECO:0000313" key="2">
    <source>
        <dbReference type="EMBL" id="RCK25394.1"/>
    </source>
</evidence>
<proteinExistence type="predicted"/>
<protein>
    <submittedName>
        <fullName evidence="2">Methyltransferase type 11</fullName>
    </submittedName>
</protein>
<reference evidence="2 3" key="1">
    <citation type="submission" date="2014-07" db="EMBL/GenBank/DDBJ databases">
        <title>Draft genome sequence of Thalassospira profundimaris R8-17.</title>
        <authorList>
            <person name="Lai Q."/>
            <person name="Shao Z."/>
        </authorList>
    </citation>
    <scope>NUCLEOTIDE SEQUENCE [LARGE SCALE GENOMIC DNA]</scope>
    <source>
        <strain evidence="2 3">R8-17</strain>
    </source>
</reference>
<dbReference type="Proteomes" id="UP000253061">
    <property type="component" value="Unassembled WGS sequence"/>
</dbReference>
<dbReference type="InterPro" id="IPR013216">
    <property type="entry name" value="Methyltransf_11"/>
</dbReference>
<dbReference type="AlphaFoldDB" id="A0A367VJL0"/>
<accession>A0A367VJL0</accession>